<proteinExistence type="predicted"/>
<evidence type="ECO:0000313" key="2">
    <source>
        <dbReference type="Proteomes" id="UP000431913"/>
    </source>
</evidence>
<comment type="caution">
    <text evidence="1">The sequence shown here is derived from an EMBL/GenBank/DDBJ whole genome shotgun (WGS) entry which is preliminary data.</text>
</comment>
<gene>
    <name evidence="1" type="ORF">FYJ76_14215</name>
</gene>
<protein>
    <submittedName>
        <fullName evidence="1">Regulatory protein GemA</fullName>
    </submittedName>
</protein>
<dbReference type="Proteomes" id="UP000431913">
    <property type="component" value="Unassembled WGS sequence"/>
</dbReference>
<dbReference type="InterPro" id="IPR009363">
    <property type="entry name" value="Phage_Mu_Gp16"/>
</dbReference>
<dbReference type="Pfam" id="PF06252">
    <property type="entry name" value="GemA"/>
    <property type="match status" value="1"/>
</dbReference>
<sequence>MGALDIGKGQVKNIYAIAAKLGMVDRSSHEDALHELVQGLTGKTSVKDLTHSEALEVLTELRRRSAPAAPKKKRARKYDETPGGVSAAQQKKVWYLMFQLEKFDPAPEGVQLRDRLCGLISKQFKVTSFPAQPFRFLTFEQGGVLIEGLKSLTQRKELEYLHSARYHREQEAASNAE</sequence>
<dbReference type="RefSeq" id="WP_119980875.1">
    <property type="nucleotide sequence ID" value="NZ_CAOJUJ010000024.1"/>
</dbReference>
<evidence type="ECO:0000313" key="1">
    <source>
        <dbReference type="EMBL" id="MST93071.1"/>
    </source>
</evidence>
<organism evidence="1 2">
    <name type="scientific">Ruthenibacterium lactatiformans</name>
    <dbReference type="NCBI Taxonomy" id="1550024"/>
    <lineage>
        <taxon>Bacteria</taxon>
        <taxon>Bacillati</taxon>
        <taxon>Bacillota</taxon>
        <taxon>Clostridia</taxon>
        <taxon>Eubacteriales</taxon>
        <taxon>Oscillospiraceae</taxon>
        <taxon>Ruthenibacterium</taxon>
    </lineage>
</organism>
<name>A0A6I2UCG0_9FIRM</name>
<dbReference type="AlphaFoldDB" id="A0A6I2UCG0"/>
<accession>A0A6I2UCG0</accession>
<reference evidence="1 2" key="1">
    <citation type="submission" date="2019-08" db="EMBL/GenBank/DDBJ databases">
        <title>In-depth cultivation of the pig gut microbiome towards novel bacterial diversity and tailored functional studies.</title>
        <authorList>
            <person name="Wylensek D."/>
            <person name="Hitch T.C.A."/>
            <person name="Clavel T."/>
        </authorList>
    </citation>
    <scope>NUCLEOTIDE SEQUENCE [LARGE SCALE GENOMIC DNA]</scope>
    <source>
        <strain evidence="1 2">WCA3-601-WT-6J</strain>
    </source>
</reference>
<dbReference type="EMBL" id="VUNJ01000019">
    <property type="protein sequence ID" value="MST93071.1"/>
    <property type="molecule type" value="Genomic_DNA"/>
</dbReference>